<reference evidence="1" key="1">
    <citation type="submission" date="2020-11" db="EMBL/GenBank/DDBJ databases">
        <title>Nocardioides sp. nov., isolated from Soil of Cynanchum wilfordii Hemsley rhizosphere.</title>
        <authorList>
            <person name="Lee J.-S."/>
            <person name="Suh M.K."/>
            <person name="Kim J.-S."/>
        </authorList>
    </citation>
    <scope>NUCLEOTIDE SEQUENCE</scope>
    <source>
        <strain evidence="1">KCTC 19275</strain>
    </source>
</reference>
<organism evidence="1 2">
    <name type="scientific">Nocardioides islandensis</name>
    <dbReference type="NCBI Taxonomy" id="433663"/>
    <lineage>
        <taxon>Bacteria</taxon>
        <taxon>Bacillati</taxon>
        <taxon>Actinomycetota</taxon>
        <taxon>Actinomycetes</taxon>
        <taxon>Propionibacteriales</taxon>
        <taxon>Nocardioidaceae</taxon>
        <taxon>Nocardioides</taxon>
    </lineage>
</organism>
<dbReference type="AlphaFoldDB" id="A0A930V676"/>
<name>A0A930V676_9ACTN</name>
<sequence>MNVSLPAAARAPRELTDRERAVAARVADVLVPARDTAPAASAEPGFWDALTVALDARSDAFDDIATALGELSEPGADQLWDHLRSLDEARPATFQALSTVITGAWLLTPGVRDRIGYHGQQSDRAGLEEAADEITSGILDPVLARAEKEQKWIR</sequence>
<evidence type="ECO:0000313" key="1">
    <source>
        <dbReference type="EMBL" id="MBF4761619.1"/>
    </source>
</evidence>
<comment type="caution">
    <text evidence="1">The sequence shown here is derived from an EMBL/GenBank/DDBJ whole genome shotgun (WGS) entry which is preliminary data.</text>
</comment>
<dbReference type="Proteomes" id="UP000640489">
    <property type="component" value="Unassembled WGS sequence"/>
</dbReference>
<proteinExistence type="predicted"/>
<keyword evidence="2" id="KW-1185">Reference proteome</keyword>
<gene>
    <name evidence="1" type="ORF">ISU07_00645</name>
</gene>
<dbReference type="RefSeq" id="WP_194704826.1">
    <property type="nucleotide sequence ID" value="NZ_JADKPN010000001.1"/>
</dbReference>
<dbReference type="EMBL" id="JADKPN010000001">
    <property type="protein sequence ID" value="MBF4761619.1"/>
    <property type="molecule type" value="Genomic_DNA"/>
</dbReference>
<protein>
    <submittedName>
        <fullName evidence="1">Uncharacterized protein</fullName>
    </submittedName>
</protein>
<accession>A0A930V676</accession>
<evidence type="ECO:0000313" key="2">
    <source>
        <dbReference type="Proteomes" id="UP000640489"/>
    </source>
</evidence>